<protein>
    <submittedName>
        <fullName evidence="5">Uncharacterized protein</fullName>
    </submittedName>
</protein>
<dbReference type="InterPro" id="IPR014612">
    <property type="entry name" value="Pop7/Rpp20"/>
</dbReference>
<feature type="compositionally biased region" description="Basic and acidic residues" evidence="4">
    <location>
        <begin position="495"/>
        <end position="508"/>
    </location>
</feature>
<feature type="compositionally biased region" description="Polar residues" evidence="4">
    <location>
        <begin position="379"/>
        <end position="394"/>
    </location>
</feature>
<keyword evidence="3" id="KW-0539">Nucleus</keyword>
<dbReference type="Gene3D" id="3.30.110.20">
    <property type="entry name" value="Alba-like domain"/>
    <property type="match status" value="1"/>
</dbReference>
<feature type="compositionally biased region" description="Low complexity" evidence="4">
    <location>
        <begin position="33"/>
        <end position="45"/>
    </location>
</feature>
<evidence type="ECO:0000313" key="6">
    <source>
        <dbReference type="Proteomes" id="UP001212997"/>
    </source>
</evidence>
<feature type="compositionally biased region" description="Basic and acidic residues" evidence="4">
    <location>
        <begin position="362"/>
        <end position="377"/>
    </location>
</feature>
<evidence type="ECO:0000256" key="1">
    <source>
        <dbReference type="ARBA" id="ARBA00004604"/>
    </source>
</evidence>
<feature type="region of interest" description="Disordered" evidence="4">
    <location>
        <begin position="362"/>
        <end position="403"/>
    </location>
</feature>
<evidence type="ECO:0000313" key="5">
    <source>
        <dbReference type="EMBL" id="KAJ3486493.1"/>
    </source>
</evidence>
<dbReference type="Proteomes" id="UP001212997">
    <property type="component" value="Unassembled WGS sequence"/>
</dbReference>
<organism evidence="5 6">
    <name type="scientific">Meripilus lineatus</name>
    <dbReference type="NCBI Taxonomy" id="2056292"/>
    <lineage>
        <taxon>Eukaryota</taxon>
        <taxon>Fungi</taxon>
        <taxon>Dikarya</taxon>
        <taxon>Basidiomycota</taxon>
        <taxon>Agaricomycotina</taxon>
        <taxon>Agaricomycetes</taxon>
        <taxon>Polyporales</taxon>
        <taxon>Meripilaceae</taxon>
        <taxon>Meripilus</taxon>
    </lineage>
</organism>
<evidence type="ECO:0000256" key="4">
    <source>
        <dbReference type="SAM" id="MobiDB-lite"/>
    </source>
</evidence>
<dbReference type="PANTHER" id="PTHR15314:SF1">
    <property type="entry name" value="RIBONUCLEASE P PROTEIN SUBUNIT P20"/>
    <property type="match status" value="1"/>
</dbReference>
<dbReference type="PANTHER" id="PTHR15314">
    <property type="entry name" value="RIBONUCLEASE P PROTEIN SUBUNIT P20"/>
    <property type="match status" value="1"/>
</dbReference>
<accession>A0AAD5YI93</accession>
<evidence type="ECO:0000256" key="2">
    <source>
        <dbReference type="ARBA" id="ARBA00022694"/>
    </source>
</evidence>
<feature type="region of interest" description="Disordered" evidence="4">
    <location>
        <begin position="1"/>
        <end position="98"/>
    </location>
</feature>
<dbReference type="GO" id="GO:0000172">
    <property type="term" value="C:ribonuclease MRP complex"/>
    <property type="evidence" value="ECO:0007669"/>
    <property type="project" value="InterPro"/>
</dbReference>
<dbReference type="AlphaFoldDB" id="A0AAD5YI93"/>
<keyword evidence="6" id="KW-1185">Reference proteome</keyword>
<proteinExistence type="predicted"/>
<name>A0AAD5YI93_9APHY</name>
<dbReference type="GO" id="GO:0005655">
    <property type="term" value="C:nucleolar ribonuclease P complex"/>
    <property type="evidence" value="ECO:0007669"/>
    <property type="project" value="InterPro"/>
</dbReference>
<reference evidence="5" key="1">
    <citation type="submission" date="2022-07" db="EMBL/GenBank/DDBJ databases">
        <title>Genome Sequence of Physisporinus lineatus.</title>
        <authorList>
            <person name="Buettner E."/>
        </authorList>
    </citation>
    <scope>NUCLEOTIDE SEQUENCE</scope>
    <source>
        <strain evidence="5">VT162</strain>
    </source>
</reference>
<keyword evidence="2" id="KW-0819">tRNA processing</keyword>
<comment type="caution">
    <text evidence="5">The sequence shown here is derived from an EMBL/GenBank/DDBJ whole genome shotgun (WGS) entry which is preliminary data.</text>
</comment>
<dbReference type="GO" id="GO:0003676">
    <property type="term" value="F:nucleic acid binding"/>
    <property type="evidence" value="ECO:0007669"/>
    <property type="project" value="InterPro"/>
</dbReference>
<gene>
    <name evidence="5" type="ORF">NLI96_g4192</name>
</gene>
<dbReference type="InterPro" id="IPR036882">
    <property type="entry name" value="Alba-like_dom_sf"/>
</dbReference>
<sequence length="519" mass="54632">MTGTVGIKRKSGTPDSDEGTKRRKLASAEKETSSPAVPSPSVTSAKGGQQLDGGREEVAAPASPKSARKERMVKLAPPRPFPTVPTSVSATGPRSAHVSGKNHICVTRKTPLGAYLRRCKDVILKDGYKTLHLSAMGAAIPHAVQLSVSLPDILPHAAEEIHTEVLTGSVEVKDEIIPDDEEEDITYRDRGKSTISINITIGDGVDEIRRSRTKKASGSPSAVGGKQQSKRKQRAGKQGGHMTNEVPYLPHSMLSSQHVQVSPRIEAPTGSAFGLIRRPVSAPSMCLSCLPGYANVVKGKLGSESGWEKRRSQINTNNLHSTQPHAIVEGLLFAACPSKSQPSPLPVRRDCVLTANVMTDNKKRAASEIEESSERPTKTSKTVKATSPGAQKGSTKGGPKASVGASTFKAHALPLHLNLTHTPPALTGGAAEGSDSDSGFIGTTTLLPCTFSTGSFGWKGNKRITVELLNNGNGTKEKVHVMLTVNATVLGSKQLKDSDGAGEAEKLVGKGSAQSEVEG</sequence>
<dbReference type="GO" id="GO:0001682">
    <property type="term" value="P:tRNA 5'-leader removal"/>
    <property type="evidence" value="ECO:0007669"/>
    <property type="project" value="InterPro"/>
</dbReference>
<comment type="subcellular location">
    <subcellularLocation>
        <location evidence="1">Nucleus</location>
        <location evidence="1">Nucleolus</location>
    </subcellularLocation>
</comment>
<dbReference type="SUPFAM" id="SSF82704">
    <property type="entry name" value="AlbA-like"/>
    <property type="match status" value="1"/>
</dbReference>
<evidence type="ECO:0000256" key="3">
    <source>
        <dbReference type="ARBA" id="ARBA00023242"/>
    </source>
</evidence>
<dbReference type="Pfam" id="PF12328">
    <property type="entry name" value="Rpp20"/>
    <property type="match status" value="1"/>
</dbReference>
<feature type="region of interest" description="Disordered" evidence="4">
    <location>
        <begin position="211"/>
        <end position="244"/>
    </location>
</feature>
<feature type="region of interest" description="Disordered" evidence="4">
    <location>
        <begin position="495"/>
        <end position="519"/>
    </location>
</feature>
<dbReference type="EMBL" id="JANAWD010000119">
    <property type="protein sequence ID" value="KAJ3486493.1"/>
    <property type="molecule type" value="Genomic_DNA"/>
</dbReference>